<evidence type="ECO:0000313" key="4">
    <source>
        <dbReference type="Proteomes" id="UP000015101"/>
    </source>
</evidence>
<protein>
    <recommendedName>
        <fullName evidence="1">RNase H type-1 domain-containing protein</fullName>
    </recommendedName>
</protein>
<dbReference type="CDD" id="cd09276">
    <property type="entry name" value="Rnase_HI_RT_non_LTR"/>
    <property type="match status" value="1"/>
</dbReference>
<dbReference type="PROSITE" id="PS50879">
    <property type="entry name" value="RNASE_H_1"/>
    <property type="match status" value="1"/>
</dbReference>
<dbReference type="RefSeq" id="XP_009022679.1">
    <property type="nucleotide sequence ID" value="XM_009024431.1"/>
</dbReference>
<gene>
    <name evidence="3" type="primary">20199452</name>
    <name evidence="2" type="ORF">HELRODRAFT_162142</name>
</gene>
<dbReference type="GO" id="GO:0004523">
    <property type="term" value="F:RNA-DNA hybrid ribonuclease activity"/>
    <property type="evidence" value="ECO:0000318"/>
    <property type="project" value="GO_Central"/>
</dbReference>
<dbReference type="KEGG" id="hro:HELRODRAFT_162142"/>
<dbReference type="Pfam" id="PF14529">
    <property type="entry name" value="Exo_endo_phos_2"/>
    <property type="match status" value="1"/>
</dbReference>
<dbReference type="InterPro" id="IPR012337">
    <property type="entry name" value="RNaseH-like_sf"/>
</dbReference>
<dbReference type="AlphaFoldDB" id="T1ESA2"/>
<dbReference type="Gene3D" id="3.60.10.10">
    <property type="entry name" value="Endonuclease/exonuclease/phosphatase"/>
    <property type="match status" value="1"/>
</dbReference>
<accession>T1ESA2</accession>
<dbReference type="PANTHER" id="PTHR33273">
    <property type="entry name" value="DOMAIN-CONTAINING PROTEIN, PUTATIVE-RELATED"/>
    <property type="match status" value="1"/>
</dbReference>
<dbReference type="GeneID" id="20199452"/>
<dbReference type="InterPro" id="IPR036397">
    <property type="entry name" value="RNaseH_sf"/>
</dbReference>
<dbReference type="Gene3D" id="3.30.420.10">
    <property type="entry name" value="Ribonuclease H-like superfamily/Ribonuclease H"/>
    <property type="match status" value="1"/>
</dbReference>
<reference evidence="4" key="1">
    <citation type="submission" date="2012-12" db="EMBL/GenBank/DDBJ databases">
        <authorList>
            <person name="Hellsten U."/>
            <person name="Grimwood J."/>
            <person name="Chapman J.A."/>
            <person name="Shapiro H."/>
            <person name="Aerts A."/>
            <person name="Otillar R.P."/>
            <person name="Terry A.Y."/>
            <person name="Boore J.L."/>
            <person name="Simakov O."/>
            <person name="Marletaz F."/>
            <person name="Cho S.-J."/>
            <person name="Edsinger-Gonzales E."/>
            <person name="Havlak P."/>
            <person name="Kuo D.-H."/>
            <person name="Larsson T."/>
            <person name="Lv J."/>
            <person name="Arendt D."/>
            <person name="Savage R."/>
            <person name="Osoegawa K."/>
            <person name="de Jong P."/>
            <person name="Lindberg D.R."/>
            <person name="Seaver E.C."/>
            <person name="Weisblat D.A."/>
            <person name="Putnam N.H."/>
            <person name="Grigoriev I.V."/>
            <person name="Rokhsar D.S."/>
        </authorList>
    </citation>
    <scope>NUCLEOTIDE SEQUENCE</scope>
</reference>
<dbReference type="EnsemblMetazoa" id="HelroT162142">
    <property type="protein sequence ID" value="HelroP162142"/>
    <property type="gene ID" value="HelroG162142"/>
</dbReference>
<dbReference type="STRING" id="6412.T1ESA2"/>
<organism evidence="3 4">
    <name type="scientific">Helobdella robusta</name>
    <name type="common">Californian leech</name>
    <dbReference type="NCBI Taxonomy" id="6412"/>
    <lineage>
        <taxon>Eukaryota</taxon>
        <taxon>Metazoa</taxon>
        <taxon>Spiralia</taxon>
        <taxon>Lophotrochozoa</taxon>
        <taxon>Annelida</taxon>
        <taxon>Clitellata</taxon>
        <taxon>Hirudinea</taxon>
        <taxon>Rhynchobdellida</taxon>
        <taxon>Glossiphoniidae</taxon>
        <taxon>Helobdella</taxon>
    </lineage>
</organism>
<dbReference type="PANTHER" id="PTHR33273:SF4">
    <property type="entry name" value="ENDONUCLEASE_EXONUCLEASE_PHOSPHATASE DOMAIN-CONTAINING PROTEIN"/>
    <property type="match status" value="1"/>
</dbReference>
<evidence type="ECO:0000313" key="3">
    <source>
        <dbReference type="EnsemblMetazoa" id="HelroP162142"/>
    </source>
</evidence>
<sequence>MSQIVITVDINMKLSLKSVQNLNWKKKYSKEKQKIMYHIAKQKISKPFIFLGDFNAHNKIRNCLNSNSQDKQLEKTIIENDLCLIKPTQPTRYHENTNTSSTIDLAMTTPTLFEDIEWDAEHDLHGSDHYPIIISIRNKPTNSDLKRLNYNKTDWSSFTFMIEEQMKNFDTIDDESRNRWIEIISKVIKQTTPVIQNKKDSLSIFTAEIIAIQMAIKFISKSNSKNFMIFSDSLSTVTALKQYRPQHNLIIQTQNRIHDNLNDNNGKKMTLIWIPSHIGIQGNEEVDQLASQAHNIPISNLPIPHNDLRFWTKKVSMEKWQLEWNQTSNFLKLSTPFLSQKNEFKGLKRKPQTIINRLKIGHSSLTHSWILNKTNSPTYNSCNEKLTIHHILVKCNSHNNSRKRHDIPSEVEKIFSRDKINNLISFLHEIQIFNRI</sequence>
<feature type="domain" description="RNase H type-1" evidence="1">
    <location>
        <begin position="165"/>
        <end position="295"/>
    </location>
</feature>
<dbReference type="HOGENOM" id="CLU_628947_0_0_1"/>
<dbReference type="SUPFAM" id="SSF53098">
    <property type="entry name" value="Ribonuclease H-like"/>
    <property type="match status" value="1"/>
</dbReference>
<dbReference type="GO" id="GO:0043137">
    <property type="term" value="P:DNA replication, removal of RNA primer"/>
    <property type="evidence" value="ECO:0000318"/>
    <property type="project" value="GO_Central"/>
</dbReference>
<dbReference type="CTD" id="20199452"/>
<dbReference type="OMA" id="TRYHENT"/>
<dbReference type="EMBL" id="KB097143">
    <property type="protein sequence ID" value="ESN98688.1"/>
    <property type="molecule type" value="Genomic_DNA"/>
</dbReference>
<dbReference type="OrthoDB" id="8067603at2759"/>
<dbReference type="InterPro" id="IPR002156">
    <property type="entry name" value="RNaseH_domain"/>
</dbReference>
<dbReference type="InterPro" id="IPR005135">
    <property type="entry name" value="Endo/exonuclease/phosphatase"/>
</dbReference>
<reference evidence="3" key="3">
    <citation type="submission" date="2015-06" db="UniProtKB">
        <authorList>
            <consortium name="EnsemblMetazoa"/>
        </authorList>
    </citation>
    <scope>IDENTIFICATION</scope>
</reference>
<dbReference type="InterPro" id="IPR036691">
    <property type="entry name" value="Endo/exonu/phosph_ase_sf"/>
</dbReference>
<dbReference type="Proteomes" id="UP000015101">
    <property type="component" value="Unassembled WGS sequence"/>
</dbReference>
<evidence type="ECO:0000313" key="2">
    <source>
        <dbReference type="EMBL" id="ESN98688.1"/>
    </source>
</evidence>
<evidence type="ECO:0000259" key="1">
    <source>
        <dbReference type="PROSITE" id="PS50879"/>
    </source>
</evidence>
<proteinExistence type="predicted"/>
<dbReference type="Pfam" id="PF00075">
    <property type="entry name" value="RNase_H"/>
    <property type="match status" value="1"/>
</dbReference>
<keyword evidence="4" id="KW-1185">Reference proteome</keyword>
<reference evidence="2 4" key="2">
    <citation type="journal article" date="2013" name="Nature">
        <title>Insights into bilaterian evolution from three spiralian genomes.</title>
        <authorList>
            <person name="Simakov O."/>
            <person name="Marletaz F."/>
            <person name="Cho S.J."/>
            <person name="Edsinger-Gonzales E."/>
            <person name="Havlak P."/>
            <person name="Hellsten U."/>
            <person name="Kuo D.H."/>
            <person name="Larsson T."/>
            <person name="Lv J."/>
            <person name="Arendt D."/>
            <person name="Savage R."/>
            <person name="Osoegawa K."/>
            <person name="de Jong P."/>
            <person name="Grimwood J."/>
            <person name="Chapman J.A."/>
            <person name="Shapiro H."/>
            <person name="Aerts A."/>
            <person name="Otillar R.P."/>
            <person name="Terry A.Y."/>
            <person name="Boore J.L."/>
            <person name="Grigoriev I.V."/>
            <person name="Lindberg D.R."/>
            <person name="Seaver E.C."/>
            <person name="Weisblat D.A."/>
            <person name="Putnam N.H."/>
            <person name="Rokhsar D.S."/>
        </authorList>
    </citation>
    <scope>NUCLEOTIDE SEQUENCE</scope>
</reference>
<dbReference type="SUPFAM" id="SSF56219">
    <property type="entry name" value="DNase I-like"/>
    <property type="match status" value="1"/>
</dbReference>
<dbReference type="InParanoid" id="T1ESA2"/>
<dbReference type="EMBL" id="AMQM01001042">
    <property type="status" value="NOT_ANNOTATED_CDS"/>
    <property type="molecule type" value="Genomic_DNA"/>
</dbReference>
<name>T1ESA2_HELRO</name>
<dbReference type="eggNOG" id="ENOG502S73E">
    <property type="taxonomic scope" value="Eukaryota"/>
</dbReference>
<dbReference type="GO" id="GO:0003676">
    <property type="term" value="F:nucleic acid binding"/>
    <property type="evidence" value="ECO:0007669"/>
    <property type="project" value="InterPro"/>
</dbReference>